<dbReference type="EMBL" id="FTOI01000003">
    <property type="protein sequence ID" value="SIS62279.1"/>
    <property type="molecule type" value="Genomic_DNA"/>
</dbReference>
<evidence type="ECO:0000313" key="2">
    <source>
        <dbReference type="EMBL" id="SIS62279.1"/>
    </source>
</evidence>
<dbReference type="Gene3D" id="1.20.1260.10">
    <property type="match status" value="2"/>
</dbReference>
<keyword evidence="3" id="KW-1185">Reference proteome</keyword>
<organism evidence="2 3">
    <name type="scientific">Kaistella chaponensis</name>
    <dbReference type="NCBI Taxonomy" id="713588"/>
    <lineage>
        <taxon>Bacteria</taxon>
        <taxon>Pseudomonadati</taxon>
        <taxon>Bacteroidota</taxon>
        <taxon>Flavobacteriia</taxon>
        <taxon>Flavobacteriales</taxon>
        <taxon>Weeksellaceae</taxon>
        <taxon>Chryseobacterium group</taxon>
        <taxon>Kaistella</taxon>
    </lineage>
</organism>
<dbReference type="InterPro" id="IPR012347">
    <property type="entry name" value="Ferritin-like"/>
</dbReference>
<protein>
    <submittedName>
        <fullName evidence="2">Uncharacterized conserved protein, DUF305 family</fullName>
    </submittedName>
</protein>
<evidence type="ECO:0000313" key="3">
    <source>
        <dbReference type="Proteomes" id="UP000185839"/>
    </source>
</evidence>
<proteinExistence type="predicted"/>
<dbReference type="STRING" id="713588.SAMN05421789_103257"/>
<dbReference type="PANTHER" id="PTHR36933">
    <property type="entry name" value="SLL0788 PROTEIN"/>
    <property type="match status" value="1"/>
</dbReference>
<dbReference type="Proteomes" id="UP000185839">
    <property type="component" value="Unassembled WGS sequence"/>
</dbReference>
<dbReference type="AlphaFoldDB" id="A0A1N7KKZ7"/>
<feature type="domain" description="DUF305" evidence="1">
    <location>
        <begin position="70"/>
        <end position="209"/>
    </location>
</feature>
<sequence>MTQDKLFKMKKLILLTSFTLLFLSCQKSEKTAAETSDHHQKTSEVKNDMAVLMDEMMDKMHAPKSIGNNDADFSKMMIEHHIGAVKMSELLLNKEKDSELNAFAQNVIAAQNKEIELMKKFQNKTELSPDREQFQLALNQSMGAMMNKEIKVYEDIDHNFAAQMIPHHQSAVDMAKVYLKYGQEKELLQLSEDIVREQSLEITQLQNWLAKK</sequence>
<gene>
    <name evidence="2" type="ORF">SAMN05421789_103257</name>
</gene>
<dbReference type="Pfam" id="PF03713">
    <property type="entry name" value="DUF305"/>
    <property type="match status" value="1"/>
</dbReference>
<reference evidence="3" key="1">
    <citation type="submission" date="2017-01" db="EMBL/GenBank/DDBJ databases">
        <authorList>
            <person name="Varghese N."/>
            <person name="Submissions S."/>
        </authorList>
    </citation>
    <scope>NUCLEOTIDE SEQUENCE [LARGE SCALE GENOMIC DNA]</scope>
    <source>
        <strain evidence="3">DSM 23145</strain>
    </source>
</reference>
<evidence type="ECO:0000259" key="1">
    <source>
        <dbReference type="Pfam" id="PF03713"/>
    </source>
</evidence>
<name>A0A1N7KKZ7_9FLAO</name>
<accession>A0A1N7KKZ7</accession>
<dbReference type="InterPro" id="IPR005183">
    <property type="entry name" value="DUF305_CopM-like"/>
</dbReference>
<dbReference type="PANTHER" id="PTHR36933:SF1">
    <property type="entry name" value="SLL0788 PROTEIN"/>
    <property type="match status" value="1"/>
</dbReference>
<dbReference type="PROSITE" id="PS51257">
    <property type="entry name" value="PROKAR_LIPOPROTEIN"/>
    <property type="match status" value="1"/>
</dbReference>